<dbReference type="InterPro" id="IPR000873">
    <property type="entry name" value="AMP-dep_synth/lig_dom"/>
</dbReference>
<reference evidence="6" key="1">
    <citation type="submission" date="2022-07" db="EMBL/GenBank/DDBJ databases">
        <title>Genome Sequence of Physisporinus lineatus.</title>
        <authorList>
            <person name="Buettner E."/>
        </authorList>
    </citation>
    <scope>NUCLEOTIDE SEQUENCE</scope>
    <source>
        <strain evidence="6">VT162</strain>
    </source>
</reference>
<dbReference type="Pfam" id="PF00501">
    <property type="entry name" value="AMP-binding"/>
    <property type="match status" value="1"/>
</dbReference>
<keyword evidence="2" id="KW-0436">Ligase</keyword>
<gene>
    <name evidence="6" type="ORF">NLI96_g2651</name>
</gene>
<dbReference type="Pfam" id="PF13193">
    <property type="entry name" value="AMP-binding_C"/>
    <property type="match status" value="1"/>
</dbReference>
<dbReference type="EMBL" id="JANAWD010000061">
    <property type="protein sequence ID" value="KAJ3488698.1"/>
    <property type="molecule type" value="Genomic_DNA"/>
</dbReference>
<accession>A0AAD5V888</accession>
<dbReference type="Proteomes" id="UP001212997">
    <property type="component" value="Unassembled WGS sequence"/>
</dbReference>
<organism evidence="6 7">
    <name type="scientific">Meripilus lineatus</name>
    <dbReference type="NCBI Taxonomy" id="2056292"/>
    <lineage>
        <taxon>Eukaryota</taxon>
        <taxon>Fungi</taxon>
        <taxon>Dikarya</taxon>
        <taxon>Basidiomycota</taxon>
        <taxon>Agaricomycotina</taxon>
        <taxon>Agaricomycetes</taxon>
        <taxon>Polyporales</taxon>
        <taxon>Meripilaceae</taxon>
        <taxon>Meripilus</taxon>
    </lineage>
</organism>
<feature type="domain" description="AMP-dependent synthetase/ligase" evidence="4">
    <location>
        <begin position="52"/>
        <end position="431"/>
    </location>
</feature>
<evidence type="ECO:0000259" key="4">
    <source>
        <dbReference type="Pfam" id="PF00501"/>
    </source>
</evidence>
<evidence type="ECO:0000259" key="5">
    <source>
        <dbReference type="Pfam" id="PF13193"/>
    </source>
</evidence>
<proteinExistence type="inferred from homology"/>
<dbReference type="AlphaFoldDB" id="A0AAD5V888"/>
<dbReference type="PROSITE" id="PS00455">
    <property type="entry name" value="AMP_BINDING"/>
    <property type="match status" value="1"/>
</dbReference>
<comment type="caution">
    <text evidence="6">The sequence shown here is derived from an EMBL/GenBank/DDBJ whole genome shotgun (WGS) entry which is preliminary data.</text>
</comment>
<dbReference type="InterPro" id="IPR025110">
    <property type="entry name" value="AMP-bd_C"/>
</dbReference>
<dbReference type="InterPro" id="IPR045851">
    <property type="entry name" value="AMP-bd_C_sf"/>
</dbReference>
<name>A0AAD5V888_9APHY</name>
<dbReference type="InterPro" id="IPR042099">
    <property type="entry name" value="ANL_N_sf"/>
</dbReference>
<protein>
    <submittedName>
        <fullName evidence="6">Uncharacterized protein</fullName>
    </submittedName>
</protein>
<keyword evidence="3" id="KW-0472">Membrane</keyword>
<comment type="similarity">
    <text evidence="1">Belongs to the ATP-dependent AMP-binding enzyme family.</text>
</comment>
<dbReference type="GO" id="GO:0006631">
    <property type="term" value="P:fatty acid metabolic process"/>
    <property type="evidence" value="ECO:0007669"/>
    <property type="project" value="TreeGrafter"/>
</dbReference>
<sequence length="604" mass="66492">MFIPKRTFHECDRILCAPGSLHETETRLIGGRVQRVYKNLPTSLRVFWLQSTATYRNDTYLVYNDTRLTYAEVLQLSLTAAAIFRSTYGIKKGDRVAICSRNLPEYLVAFWACHLIGAVSVLVNAWLPLKPMIHCLVHTQSKLIIVDPERASLLFSSIDTLKAKGVSGVLAFDDIRTPKKWHGIESWSEAMLDCHYDVVRVLEQDPNLEPEDNATIIFTSGTTGLPKGVLSTHRQYLTNIRNATVATSRAHLRRGEAIPIRHPAPQGGVLLSIPFFHVSGSTALSMLATLGGMKIVMMYRWDITEAVRLIKAENIRVAGGVPSIVSDIVDSSLDRNALDVLLFGGAPAHPKLPSRAKSTFDDVVLSQAYGLTETNSIAVCFAGDDYDARPTSTGVPCPVNDLLIVRDGVVASPGEVGEVWLRGPNIMKEYWGDPVATAKAITPDGWFKTGDLGVLDEEGFLYIRDRIKDLIIRGGENIDSITVENAIQSDPRISEVAAVGVPDERLGELVAAVVSTKPAFKGQVKEHEVINIAQKELPKFAIPVMILVQDKPFGMSANRFPSFAPDSRLALTPSGKIIKAPLRRLAREEWDRRGRMLASPLARL</sequence>
<feature type="transmembrane region" description="Helical" evidence="3">
    <location>
        <begin position="106"/>
        <end position="127"/>
    </location>
</feature>
<dbReference type="GO" id="GO:0031956">
    <property type="term" value="F:medium-chain fatty acid-CoA ligase activity"/>
    <property type="evidence" value="ECO:0007669"/>
    <property type="project" value="TreeGrafter"/>
</dbReference>
<dbReference type="PANTHER" id="PTHR43201:SF5">
    <property type="entry name" value="MEDIUM-CHAIN ACYL-COA LIGASE ACSF2, MITOCHONDRIAL"/>
    <property type="match status" value="1"/>
</dbReference>
<evidence type="ECO:0000313" key="7">
    <source>
        <dbReference type="Proteomes" id="UP001212997"/>
    </source>
</evidence>
<dbReference type="Gene3D" id="3.30.300.30">
    <property type="match status" value="1"/>
</dbReference>
<dbReference type="PANTHER" id="PTHR43201">
    <property type="entry name" value="ACYL-COA SYNTHETASE"/>
    <property type="match status" value="1"/>
</dbReference>
<keyword evidence="7" id="KW-1185">Reference proteome</keyword>
<keyword evidence="3" id="KW-0812">Transmembrane</keyword>
<evidence type="ECO:0000256" key="3">
    <source>
        <dbReference type="SAM" id="Phobius"/>
    </source>
</evidence>
<dbReference type="InterPro" id="IPR020845">
    <property type="entry name" value="AMP-binding_CS"/>
</dbReference>
<dbReference type="Gene3D" id="3.40.50.12780">
    <property type="entry name" value="N-terminal domain of ligase-like"/>
    <property type="match status" value="1"/>
</dbReference>
<dbReference type="SUPFAM" id="SSF56801">
    <property type="entry name" value="Acetyl-CoA synthetase-like"/>
    <property type="match status" value="1"/>
</dbReference>
<evidence type="ECO:0000313" key="6">
    <source>
        <dbReference type="EMBL" id="KAJ3488698.1"/>
    </source>
</evidence>
<evidence type="ECO:0000256" key="1">
    <source>
        <dbReference type="ARBA" id="ARBA00006432"/>
    </source>
</evidence>
<evidence type="ECO:0000256" key="2">
    <source>
        <dbReference type="ARBA" id="ARBA00022598"/>
    </source>
</evidence>
<feature type="domain" description="AMP-binding enzyme C-terminal" evidence="5">
    <location>
        <begin position="483"/>
        <end position="549"/>
    </location>
</feature>
<keyword evidence="3" id="KW-1133">Transmembrane helix</keyword>